<proteinExistence type="predicted"/>
<keyword evidence="2" id="KW-1185">Reference proteome</keyword>
<dbReference type="EMBL" id="VWNA01000001">
    <property type="protein sequence ID" value="MQT14517.1"/>
    <property type="molecule type" value="Genomic_DNA"/>
</dbReference>
<comment type="caution">
    <text evidence="1">The sequence shown here is derived from an EMBL/GenBank/DDBJ whole genome shotgun (WGS) entry which is preliminary data.</text>
</comment>
<dbReference type="AlphaFoldDB" id="A0A6A7Y846"/>
<dbReference type="Proteomes" id="UP000332515">
    <property type="component" value="Unassembled WGS sequence"/>
</dbReference>
<dbReference type="Pfam" id="PF07277">
    <property type="entry name" value="SapC"/>
    <property type="match status" value="1"/>
</dbReference>
<gene>
    <name evidence="1" type="ORF">F0357_18040</name>
</gene>
<reference evidence="1 2" key="1">
    <citation type="submission" date="2019-09" db="EMBL/GenBank/DDBJ databases">
        <title>Segnochrobactrum spirostomi gen. nov., sp. nov., isolated from the ciliate Spirostomum cf. yagiui and description of a novel family, Segnochrobactraceae fam. nov. within the order Rhizobiales of the class Alphaproteobacteria.</title>
        <authorList>
            <person name="Akter S."/>
            <person name="Shazib S.U.A."/>
            <person name="Shin M.K."/>
        </authorList>
    </citation>
    <scope>NUCLEOTIDE SEQUENCE [LARGE SCALE GENOMIC DNA]</scope>
    <source>
        <strain evidence="1 2">Sp-1</strain>
    </source>
</reference>
<evidence type="ECO:0000313" key="1">
    <source>
        <dbReference type="EMBL" id="MQT14517.1"/>
    </source>
</evidence>
<name>A0A6A7Y846_9HYPH</name>
<accession>A0A6A7Y846</accession>
<sequence length="251" mass="27221">MLIRAPEHLGFGLKPTETPFSFAAEATAIPIVGNEFALTGRHYPIVFANDADGMPLAVTGVEAGRNVFVTADGHWRAMTYVPSYVRRYPFIGMTTDAAGTVMLGVDSGCGRLTADVRREGGEPLFELDGKPTDTSRAAIAFCEAYAVEHERSRVFVAALSEHSLLVERSVTIRPTQARNGADDREAPAEIKVGGFRLVDEAAFRALDRSVVADFYARGWLDLIVLRLASQYAWQDLAVLAELSKTTEAAPA</sequence>
<organism evidence="1 2">
    <name type="scientific">Segnochrobactrum spirostomi</name>
    <dbReference type="NCBI Taxonomy" id="2608987"/>
    <lineage>
        <taxon>Bacteria</taxon>
        <taxon>Pseudomonadati</taxon>
        <taxon>Pseudomonadota</taxon>
        <taxon>Alphaproteobacteria</taxon>
        <taxon>Hyphomicrobiales</taxon>
        <taxon>Segnochrobactraceae</taxon>
        <taxon>Segnochrobactrum</taxon>
    </lineage>
</organism>
<protein>
    <submittedName>
        <fullName evidence="1">SapC family protein</fullName>
    </submittedName>
</protein>
<dbReference type="InterPro" id="IPR010836">
    <property type="entry name" value="SapC"/>
</dbReference>
<evidence type="ECO:0000313" key="2">
    <source>
        <dbReference type="Proteomes" id="UP000332515"/>
    </source>
</evidence>